<evidence type="ECO:0000313" key="2">
    <source>
        <dbReference type="Proteomes" id="UP000270524"/>
    </source>
</evidence>
<accession>A0A3M3RZU2</accession>
<comment type="caution">
    <text evidence="1">The sequence shown here is derived from an EMBL/GenBank/DDBJ whole genome shotgun (WGS) entry which is preliminary data.</text>
</comment>
<name>A0A3M3RZU2_PSECA</name>
<dbReference type="Proteomes" id="UP000270524">
    <property type="component" value="Unassembled WGS sequence"/>
</dbReference>
<evidence type="ECO:0000313" key="1">
    <source>
        <dbReference type="EMBL" id="RMO01957.1"/>
    </source>
</evidence>
<proteinExistence type="predicted"/>
<dbReference type="AlphaFoldDB" id="A0A3M3RZU2"/>
<dbReference type="EMBL" id="RBPJ01000058">
    <property type="protein sequence ID" value="RMO01957.1"/>
    <property type="molecule type" value="Genomic_DNA"/>
</dbReference>
<reference evidence="1 2" key="1">
    <citation type="submission" date="2018-08" db="EMBL/GenBank/DDBJ databases">
        <title>Recombination of ecologically and evolutionarily significant loci maintains genetic cohesion in the Pseudomonas syringae species complex.</title>
        <authorList>
            <person name="Dillon M."/>
            <person name="Thakur S."/>
            <person name="Almeida R.N.D."/>
            <person name="Weir B.S."/>
            <person name="Guttman D.S."/>
        </authorList>
    </citation>
    <scope>NUCLEOTIDE SEQUENCE [LARGE SCALE GENOMIC DNA]</scope>
    <source>
        <strain evidence="1 2">ICMP 15203</strain>
    </source>
</reference>
<protein>
    <submittedName>
        <fullName evidence="1">Uncharacterized protein</fullName>
    </submittedName>
</protein>
<sequence length="149" mass="17013">EKHHTSTAFEGQPSASFARGERVRRVVASRQRTVAKRQIWCPAQQGVREKGAMLPALAGCWKQLLLNGSLIAAPCLSLTSRVGHFWCVDVDESEAFGNKSYRQCLNIFIAQAAQTRPQRLYSLSDVVFEIFWRNSCVKNKERHRRFLFT</sequence>
<organism evidence="1 2">
    <name type="scientific">Pseudomonas cannabina</name>
    <dbReference type="NCBI Taxonomy" id="86840"/>
    <lineage>
        <taxon>Bacteria</taxon>
        <taxon>Pseudomonadati</taxon>
        <taxon>Pseudomonadota</taxon>
        <taxon>Gammaproteobacteria</taxon>
        <taxon>Pseudomonadales</taxon>
        <taxon>Pseudomonadaceae</taxon>
        <taxon>Pseudomonas</taxon>
    </lineage>
</organism>
<gene>
    <name evidence="1" type="ORF">ALQ51_102272</name>
</gene>
<feature type="non-terminal residue" evidence="1">
    <location>
        <position position="1"/>
    </location>
</feature>